<name>A0AAU8DR69_9ACTN</name>
<reference evidence="2" key="1">
    <citation type="submission" date="2024-05" db="EMBL/GenBank/DDBJ databases">
        <authorList>
            <person name="Cai S.Y."/>
            <person name="Jin L.M."/>
            <person name="Li H.R."/>
        </authorList>
    </citation>
    <scope>NUCLEOTIDE SEQUENCE</scope>
    <source>
        <strain evidence="2">A5-74</strain>
    </source>
</reference>
<evidence type="ECO:0000313" key="2">
    <source>
        <dbReference type="EMBL" id="XCG63703.1"/>
    </source>
</evidence>
<gene>
    <name evidence="2" type="ORF">ABLG96_21385</name>
</gene>
<sequence length="66" mass="7081">MEGKRPRLRIVPTAGGTLRCGLDPDRLDEARDCARRLAALERSGHASAATAGSRRERPAVRTAAVN</sequence>
<dbReference type="EMBL" id="CP159218">
    <property type="protein sequence ID" value="XCG63703.1"/>
    <property type="molecule type" value="Genomic_DNA"/>
</dbReference>
<protein>
    <submittedName>
        <fullName evidence="2">Uncharacterized protein</fullName>
    </submittedName>
</protein>
<accession>A0AAU8DR69</accession>
<dbReference type="RefSeq" id="WP_353649318.1">
    <property type="nucleotide sequence ID" value="NZ_CP159218.1"/>
</dbReference>
<evidence type="ECO:0000256" key="1">
    <source>
        <dbReference type="SAM" id="MobiDB-lite"/>
    </source>
</evidence>
<dbReference type="AlphaFoldDB" id="A0AAU8DR69"/>
<organism evidence="2">
    <name type="scientific">Nakamurella sp. A5-74</name>
    <dbReference type="NCBI Taxonomy" id="3158264"/>
    <lineage>
        <taxon>Bacteria</taxon>
        <taxon>Bacillati</taxon>
        <taxon>Actinomycetota</taxon>
        <taxon>Actinomycetes</taxon>
        <taxon>Nakamurellales</taxon>
        <taxon>Nakamurellaceae</taxon>
        <taxon>Nakamurella</taxon>
    </lineage>
</organism>
<proteinExistence type="predicted"/>
<feature type="region of interest" description="Disordered" evidence="1">
    <location>
        <begin position="41"/>
        <end position="66"/>
    </location>
</feature>